<evidence type="ECO:0000256" key="6">
    <source>
        <dbReference type="ARBA" id="ARBA00023125"/>
    </source>
</evidence>
<dbReference type="InterPro" id="IPR013030">
    <property type="entry name" value="DNA_topo_DNA_db_N_dom2"/>
</dbReference>
<dbReference type="InterPro" id="IPR013500">
    <property type="entry name" value="TopoI_cat_euk"/>
</dbReference>
<dbReference type="Pfam" id="PF02919">
    <property type="entry name" value="Topoisom_I_N"/>
    <property type="match status" value="1"/>
</dbReference>
<protein>
    <recommendedName>
        <fullName evidence="4">DNA topoisomerase 1</fullName>
        <ecNumber evidence="3">5.6.2.1</ecNumber>
    </recommendedName>
    <alternativeName>
        <fullName evidence="8">DNA topoisomerase I</fullName>
    </alternativeName>
</protein>
<evidence type="ECO:0000256" key="5">
    <source>
        <dbReference type="ARBA" id="ARBA00023029"/>
    </source>
</evidence>
<evidence type="ECO:0000256" key="2">
    <source>
        <dbReference type="ARBA" id="ARBA00006645"/>
    </source>
</evidence>
<dbReference type="GO" id="GO:0003677">
    <property type="term" value="F:DNA binding"/>
    <property type="evidence" value="ECO:0007669"/>
    <property type="project" value="UniProtKB-KW"/>
</dbReference>
<feature type="region of interest" description="Disordered" evidence="9">
    <location>
        <begin position="473"/>
        <end position="499"/>
    </location>
</feature>
<dbReference type="PRINTS" id="PR00416">
    <property type="entry name" value="EUTPISMRASEI"/>
</dbReference>
<dbReference type="Gene3D" id="1.10.10.41">
    <property type="entry name" value="Yeast DNA topoisomerase - domain 1"/>
    <property type="match status" value="1"/>
</dbReference>
<dbReference type="PATRIC" id="fig|1685127.3.peg.849"/>
<dbReference type="SMART" id="SM00435">
    <property type="entry name" value="TOPEUc"/>
    <property type="match status" value="1"/>
</dbReference>
<dbReference type="Gene3D" id="3.90.15.10">
    <property type="entry name" value="Topoisomerase I, Chain A, domain 3"/>
    <property type="match status" value="1"/>
</dbReference>
<feature type="region of interest" description="Disordered" evidence="9">
    <location>
        <begin position="424"/>
        <end position="446"/>
    </location>
</feature>
<dbReference type="AlphaFoldDB" id="A0A0M0BQQ7"/>
<dbReference type="Pfam" id="PF01028">
    <property type="entry name" value="Topoisom_I"/>
    <property type="match status" value="1"/>
</dbReference>
<feature type="domain" description="DNA topoisomerase I eukaryotic-type" evidence="10">
    <location>
        <begin position="141"/>
        <end position="570"/>
    </location>
</feature>
<dbReference type="SUPFAM" id="SSF56349">
    <property type="entry name" value="DNA breaking-rejoining enzymes"/>
    <property type="match status" value="1"/>
</dbReference>
<dbReference type="Pfam" id="PF14370">
    <property type="entry name" value="Topo_C_assoc"/>
    <property type="match status" value="1"/>
</dbReference>
<dbReference type="Gene3D" id="1.10.132.10">
    <property type="match status" value="1"/>
</dbReference>
<dbReference type="InterPro" id="IPR025834">
    <property type="entry name" value="TopoI_C_dom"/>
</dbReference>
<dbReference type="GO" id="GO:0003917">
    <property type="term" value="F:DNA topoisomerase type I (single strand cut, ATP-independent) activity"/>
    <property type="evidence" value="ECO:0007669"/>
    <property type="project" value="UniProtKB-EC"/>
</dbReference>
<evidence type="ECO:0000256" key="7">
    <source>
        <dbReference type="ARBA" id="ARBA00023235"/>
    </source>
</evidence>
<evidence type="ECO:0000256" key="4">
    <source>
        <dbReference type="ARBA" id="ARBA00019632"/>
    </source>
</evidence>
<reference evidence="11 12" key="1">
    <citation type="submission" date="2015-06" db="EMBL/GenBank/DDBJ databases">
        <title>New insights into the roles of widespread benthic archaea in carbon and nitrogen cycling.</title>
        <authorList>
            <person name="Lazar C.S."/>
            <person name="Baker B.J."/>
            <person name="Seitz K.W."/>
            <person name="Hyde A.S."/>
            <person name="Dick G.J."/>
            <person name="Hinrichs K.-U."/>
            <person name="Teske A.P."/>
        </authorList>
    </citation>
    <scope>NUCLEOTIDE SEQUENCE [LARGE SCALE GENOMIC DNA]</scope>
    <source>
        <strain evidence="11">DG-45</strain>
    </source>
</reference>
<evidence type="ECO:0000256" key="9">
    <source>
        <dbReference type="SAM" id="MobiDB-lite"/>
    </source>
</evidence>
<dbReference type="EMBL" id="LFWZ01000021">
    <property type="protein sequence ID" value="KON30784.1"/>
    <property type="molecule type" value="Genomic_DNA"/>
</dbReference>
<dbReference type="GO" id="GO:0005694">
    <property type="term" value="C:chromosome"/>
    <property type="evidence" value="ECO:0007669"/>
    <property type="project" value="InterPro"/>
</dbReference>
<name>A0A0M0BQQ7_9ARCH</name>
<evidence type="ECO:0000313" key="12">
    <source>
        <dbReference type="Proteomes" id="UP000037210"/>
    </source>
</evidence>
<dbReference type="InterPro" id="IPR013499">
    <property type="entry name" value="TopoI_euk"/>
</dbReference>
<comment type="catalytic activity">
    <reaction evidence="1">
        <text>ATP-independent breakage of single-stranded DNA, followed by passage and rejoining.</text>
        <dbReference type="EC" id="5.6.2.1"/>
    </reaction>
</comment>
<dbReference type="InterPro" id="IPR014711">
    <property type="entry name" value="TopoI_cat_a-hlx-sub_euk"/>
</dbReference>
<evidence type="ECO:0000256" key="3">
    <source>
        <dbReference type="ARBA" id="ARBA00012891"/>
    </source>
</evidence>
<proteinExistence type="inferred from homology"/>
<comment type="caution">
    <text evidence="11">The sequence shown here is derived from an EMBL/GenBank/DDBJ whole genome shotgun (WGS) entry which is preliminary data.</text>
</comment>
<evidence type="ECO:0000259" key="10">
    <source>
        <dbReference type="SMART" id="SM00435"/>
    </source>
</evidence>
<gene>
    <name evidence="11" type="ORF">AC482_02980</name>
</gene>
<evidence type="ECO:0000313" key="11">
    <source>
        <dbReference type="EMBL" id="KON30784.1"/>
    </source>
</evidence>
<feature type="region of interest" description="Disordered" evidence="9">
    <location>
        <begin position="90"/>
        <end position="109"/>
    </location>
</feature>
<dbReference type="InterPro" id="IPR051062">
    <property type="entry name" value="Topoisomerase_IB"/>
</dbReference>
<dbReference type="InterPro" id="IPR011010">
    <property type="entry name" value="DNA_brk_join_enz"/>
</dbReference>
<dbReference type="SUPFAM" id="SSF56741">
    <property type="entry name" value="Eukaryotic DNA topoisomerase I, N-terminal DNA-binding fragment"/>
    <property type="match status" value="1"/>
</dbReference>
<keyword evidence="6" id="KW-0238">DNA-binding</keyword>
<dbReference type="PANTHER" id="PTHR10290:SF3">
    <property type="entry name" value="DNA TOPOISOMERASE 1"/>
    <property type="match status" value="1"/>
</dbReference>
<dbReference type="Gene3D" id="2.170.11.10">
    <property type="entry name" value="DNA Topoisomerase I, domain 2"/>
    <property type="match status" value="1"/>
</dbReference>
<dbReference type="InterPro" id="IPR013034">
    <property type="entry name" value="DNA_topo_DNA_db_N_dom1"/>
</dbReference>
<organism evidence="11 12">
    <name type="scientific">miscellaneous Crenarchaeota group-15 archaeon DG-45</name>
    <dbReference type="NCBI Taxonomy" id="1685127"/>
    <lineage>
        <taxon>Archaea</taxon>
        <taxon>Candidatus Bathyarchaeota</taxon>
        <taxon>MCG-15</taxon>
    </lineage>
</organism>
<dbReference type="GO" id="GO:0006265">
    <property type="term" value="P:DNA topological change"/>
    <property type="evidence" value="ECO:0007669"/>
    <property type="project" value="InterPro"/>
</dbReference>
<dbReference type="InterPro" id="IPR001631">
    <property type="entry name" value="TopoI"/>
</dbReference>
<sequence length="605" mass="70595">MERLHHNGVLTPPRYEGRDLAVRVRGEKVRLTPEQEEMAVAWARKMGTPYVEDPVFAGNFHRDFSAKLGMEVELGDVDFSEVLRAVEEERARKAGLSREERKRQATERKALREANRERYGLALVDGVEMEVGNYTAEPSSIFMGRGGHPMRGRWKEGPREGDIELNLSPDAPRPPGDWKDIIWQPDDMWIARWRDKLGGRMKYVWLSESSALKQRKDIEKFDKARELSKSLEKVQRHIWDNLDADDIRLRKTATVCYLIDRLKFRVGDEKDEEEADTVGASTLRPEHVRFNGDGTVTFDFLGKDSVPHVIWAELPEPVIGNLKGFSADARSTLFEGVDSKRVSVFLDEVITGLSAKVFRTYYSSEAVEKGLKENKIGRGDPDHVKRHAATMANLEAAKVCNHRRTIPKTWERSLQRKMERLEARRAKAEEATKKYRDGMREAERKHRERLAGYEKKLAEHEEKLKQYREQLEARERQGRSTKGLRKRIASKRKAIKNQRERIRELKKRHADRTQRLKEQTTKRRQGDQAYIEKLKLQIEAQRETRDYNLGTSLKSYIDPRIYYLWGRRVGYDWKDYYPKALRGKFSWVEEVDPDLRLRYAAGTEA</sequence>
<evidence type="ECO:0000256" key="1">
    <source>
        <dbReference type="ARBA" id="ARBA00000213"/>
    </source>
</evidence>
<dbReference type="PROSITE" id="PS52038">
    <property type="entry name" value="TOPO_IB_2"/>
    <property type="match status" value="1"/>
</dbReference>
<keyword evidence="5" id="KW-0799">Topoisomerase</keyword>
<dbReference type="PANTHER" id="PTHR10290">
    <property type="entry name" value="DNA TOPOISOMERASE I"/>
    <property type="match status" value="1"/>
</dbReference>
<dbReference type="InterPro" id="IPR008336">
    <property type="entry name" value="TopoI_DNA-bd_euk"/>
</dbReference>
<dbReference type="InterPro" id="IPR014727">
    <property type="entry name" value="TopoI_cat_a/b-sub_euk"/>
</dbReference>
<dbReference type="Proteomes" id="UP000037210">
    <property type="component" value="Unassembled WGS sequence"/>
</dbReference>
<comment type="similarity">
    <text evidence="2">Belongs to the type IB topoisomerase family.</text>
</comment>
<feature type="compositionally biased region" description="Basic residues" evidence="9">
    <location>
        <begin position="482"/>
        <end position="496"/>
    </location>
</feature>
<dbReference type="InterPro" id="IPR036202">
    <property type="entry name" value="TopoI_DNA-bd_euk_N_sf"/>
</dbReference>
<keyword evidence="7" id="KW-0413">Isomerase</keyword>
<evidence type="ECO:0000256" key="8">
    <source>
        <dbReference type="ARBA" id="ARBA00033297"/>
    </source>
</evidence>
<dbReference type="EC" id="5.6.2.1" evidence="3"/>
<accession>A0A0M0BQQ7</accession>